<dbReference type="OrthoDB" id="2445945at2759"/>
<dbReference type="GO" id="GO:0016747">
    <property type="term" value="F:acyltransferase activity, transferring groups other than amino-acyl groups"/>
    <property type="evidence" value="ECO:0007669"/>
    <property type="project" value="InterPro"/>
</dbReference>
<protein>
    <recommendedName>
        <fullName evidence="1">N-acetyltransferase domain-containing protein</fullName>
    </recommendedName>
</protein>
<name>A0A6A6ZSY3_9PLEO</name>
<dbReference type="InterPro" id="IPR016181">
    <property type="entry name" value="Acyl_CoA_acyltransferase"/>
</dbReference>
<dbReference type="SUPFAM" id="SSF55729">
    <property type="entry name" value="Acyl-CoA N-acyltransferases (Nat)"/>
    <property type="match status" value="1"/>
</dbReference>
<dbReference type="InterPro" id="IPR000182">
    <property type="entry name" value="GNAT_dom"/>
</dbReference>
<feature type="domain" description="N-acetyltransferase" evidence="1">
    <location>
        <begin position="70"/>
        <end position="161"/>
    </location>
</feature>
<dbReference type="AlphaFoldDB" id="A0A6A6ZSY3"/>
<accession>A0A6A6ZSY3</accession>
<proteinExistence type="predicted"/>
<dbReference type="Pfam" id="PF00583">
    <property type="entry name" value="Acetyltransf_1"/>
    <property type="match status" value="1"/>
</dbReference>
<dbReference type="CDD" id="cd04301">
    <property type="entry name" value="NAT_SF"/>
    <property type="match status" value="1"/>
</dbReference>
<dbReference type="Gene3D" id="3.40.630.30">
    <property type="match status" value="1"/>
</dbReference>
<reference evidence="2" key="1">
    <citation type="journal article" date="2020" name="Stud. Mycol.">
        <title>101 Dothideomycetes genomes: a test case for predicting lifestyles and emergence of pathogens.</title>
        <authorList>
            <person name="Haridas S."/>
            <person name="Albert R."/>
            <person name="Binder M."/>
            <person name="Bloem J."/>
            <person name="Labutti K."/>
            <person name="Salamov A."/>
            <person name="Andreopoulos B."/>
            <person name="Baker S."/>
            <person name="Barry K."/>
            <person name="Bills G."/>
            <person name="Bluhm B."/>
            <person name="Cannon C."/>
            <person name="Castanera R."/>
            <person name="Culley D."/>
            <person name="Daum C."/>
            <person name="Ezra D."/>
            <person name="Gonzalez J."/>
            <person name="Henrissat B."/>
            <person name="Kuo A."/>
            <person name="Liang C."/>
            <person name="Lipzen A."/>
            <person name="Lutzoni F."/>
            <person name="Magnuson J."/>
            <person name="Mondo S."/>
            <person name="Nolan M."/>
            <person name="Ohm R."/>
            <person name="Pangilinan J."/>
            <person name="Park H.-J."/>
            <person name="Ramirez L."/>
            <person name="Alfaro M."/>
            <person name="Sun H."/>
            <person name="Tritt A."/>
            <person name="Yoshinaga Y."/>
            <person name="Zwiers L.-H."/>
            <person name="Turgeon B."/>
            <person name="Goodwin S."/>
            <person name="Spatafora J."/>
            <person name="Crous P."/>
            <person name="Grigoriev I."/>
        </authorList>
    </citation>
    <scope>NUCLEOTIDE SEQUENCE</scope>
    <source>
        <strain evidence="2">CBS 113818</strain>
    </source>
</reference>
<evidence type="ECO:0000259" key="1">
    <source>
        <dbReference type="Pfam" id="PF00583"/>
    </source>
</evidence>
<organism evidence="2 3">
    <name type="scientific">Ophiobolus disseminans</name>
    <dbReference type="NCBI Taxonomy" id="1469910"/>
    <lineage>
        <taxon>Eukaryota</taxon>
        <taxon>Fungi</taxon>
        <taxon>Dikarya</taxon>
        <taxon>Ascomycota</taxon>
        <taxon>Pezizomycotina</taxon>
        <taxon>Dothideomycetes</taxon>
        <taxon>Pleosporomycetidae</taxon>
        <taxon>Pleosporales</taxon>
        <taxon>Pleosporineae</taxon>
        <taxon>Phaeosphaeriaceae</taxon>
        <taxon>Ophiobolus</taxon>
    </lineage>
</organism>
<dbReference type="Proteomes" id="UP000799424">
    <property type="component" value="Unassembled WGS sequence"/>
</dbReference>
<evidence type="ECO:0000313" key="3">
    <source>
        <dbReference type="Proteomes" id="UP000799424"/>
    </source>
</evidence>
<gene>
    <name evidence="2" type="ORF">CC86DRAFT_354003</name>
</gene>
<keyword evidence="3" id="KW-1185">Reference proteome</keyword>
<evidence type="ECO:0000313" key="2">
    <source>
        <dbReference type="EMBL" id="KAF2824181.1"/>
    </source>
</evidence>
<sequence length="219" mass="25038">MERYSDATTGIEHGKPFERFLRFVQRVEVSAIAATMQQAQKARERYRAAIWRRLTSNDIDNHIYIADAIHPGLPESAEVFAERVKLFPEGCLALTDRDTDKIYGYAITHPIRYRQPPALDSFLGEVSPAANQYYIHDLTILPDFQGRGYAHECIEKLFMSANRYATACLVSVYGTASFWTKYDFLPTDTDETMAEKICAYGEEAVYLERRNNVQKSSPT</sequence>
<dbReference type="EMBL" id="MU006230">
    <property type="protein sequence ID" value="KAF2824181.1"/>
    <property type="molecule type" value="Genomic_DNA"/>
</dbReference>